<proteinExistence type="inferred from homology"/>
<dbReference type="AlphaFoldDB" id="A0A975PMK1"/>
<dbReference type="InterPro" id="IPR029058">
    <property type="entry name" value="AB_hydrolase_fold"/>
</dbReference>
<reference evidence="3" key="1">
    <citation type="submission" date="2021-04" db="EMBL/GenBank/DDBJ databases">
        <title>Complete genome sequence for Sulfitobacter sp. strain JK7-1.</title>
        <authorList>
            <person name="Park S.-J."/>
        </authorList>
    </citation>
    <scope>NUCLEOTIDE SEQUENCE</scope>
    <source>
        <strain evidence="3">JK7-1</strain>
    </source>
</reference>
<accession>A0A975PMK1</accession>
<dbReference type="PANTHER" id="PTHR11487">
    <property type="entry name" value="THIOESTERASE"/>
    <property type="match status" value="1"/>
</dbReference>
<dbReference type="SUPFAM" id="SSF53474">
    <property type="entry name" value="alpha/beta-Hydrolases"/>
    <property type="match status" value="1"/>
</dbReference>
<protein>
    <submittedName>
        <fullName evidence="3">Thioesterase</fullName>
    </submittedName>
</protein>
<comment type="similarity">
    <text evidence="1">Belongs to the thioesterase family.</text>
</comment>
<evidence type="ECO:0000259" key="2">
    <source>
        <dbReference type="Pfam" id="PF00975"/>
    </source>
</evidence>
<dbReference type="Proteomes" id="UP000683291">
    <property type="component" value="Chromosome 1"/>
</dbReference>
<dbReference type="EMBL" id="CP073581">
    <property type="protein sequence ID" value="QUJ76804.1"/>
    <property type="molecule type" value="Genomic_DNA"/>
</dbReference>
<name>A0A975PMK1_9RHOB</name>
<evidence type="ECO:0000256" key="1">
    <source>
        <dbReference type="ARBA" id="ARBA00007169"/>
    </source>
</evidence>
<feature type="domain" description="Thioesterase" evidence="2">
    <location>
        <begin position="5"/>
        <end position="209"/>
    </location>
</feature>
<dbReference type="KEGG" id="sual:KDD17_01710"/>
<dbReference type="InterPro" id="IPR001031">
    <property type="entry name" value="Thioesterase"/>
</dbReference>
<dbReference type="Pfam" id="PF00975">
    <property type="entry name" value="Thioesterase"/>
    <property type="match status" value="1"/>
</dbReference>
<keyword evidence="4" id="KW-1185">Reference proteome</keyword>
<dbReference type="InterPro" id="IPR012223">
    <property type="entry name" value="TEII"/>
</dbReference>
<dbReference type="GO" id="GO:0008610">
    <property type="term" value="P:lipid biosynthetic process"/>
    <property type="evidence" value="ECO:0007669"/>
    <property type="project" value="TreeGrafter"/>
</dbReference>
<dbReference type="PANTHER" id="PTHR11487:SF0">
    <property type="entry name" value="S-ACYL FATTY ACID SYNTHASE THIOESTERASE, MEDIUM CHAIN"/>
    <property type="match status" value="1"/>
</dbReference>
<gene>
    <name evidence="3" type="ORF">KDD17_01710</name>
</gene>
<evidence type="ECO:0000313" key="3">
    <source>
        <dbReference type="EMBL" id="QUJ76804.1"/>
    </source>
</evidence>
<sequence>MRNPQIFCFPQAGADAACFMAWQPLIGAGGRIHPVSLPGRGNRLDEVPATDFATLCDRTFAEIAPLVDGPFYCMGSSMGGWMAHEIARRFERQGTGPDGIVVLSTPMPARLRKLPELNDPDTLVDDIVGVNPVFAEVAQYPELLEMILPTLRADFRMCNAYRPDTQATVAAPILAFAGAQDPLVPPDTMHGWRSITTAGFDLNVVPGTHDLHERPTLQMAGQLAAFLSAPHLLKAACDV</sequence>
<dbReference type="RefSeq" id="WP_212705001.1">
    <property type="nucleotide sequence ID" value="NZ_CP073581.1"/>
</dbReference>
<organism evidence="3 4">
    <name type="scientific">Sulfitobacter albidus</name>
    <dbReference type="NCBI Taxonomy" id="2829501"/>
    <lineage>
        <taxon>Bacteria</taxon>
        <taxon>Pseudomonadati</taxon>
        <taxon>Pseudomonadota</taxon>
        <taxon>Alphaproteobacteria</taxon>
        <taxon>Rhodobacterales</taxon>
        <taxon>Roseobacteraceae</taxon>
        <taxon>Sulfitobacter</taxon>
    </lineage>
</organism>
<evidence type="ECO:0000313" key="4">
    <source>
        <dbReference type="Proteomes" id="UP000683291"/>
    </source>
</evidence>
<dbReference type="Gene3D" id="3.40.50.1820">
    <property type="entry name" value="alpha/beta hydrolase"/>
    <property type="match status" value="1"/>
</dbReference>